<dbReference type="PROSITE" id="PS51808">
    <property type="entry name" value="CHCH"/>
    <property type="match status" value="1"/>
</dbReference>
<name>A0A0N5CAX8_STREA</name>
<evidence type="ECO:0000256" key="1">
    <source>
        <dbReference type="SAM" id="MobiDB-lite"/>
    </source>
</evidence>
<sequence length="117" mass="12444">MARKDSGKKSKNSSSPKGGKKEVKSTPPADVKKETKQPGLLAQAAATAGGVAVGSVLGKAVTDSFSGSSKSESKDKQKCSVELKNLFDCYTKNKTTGSFQHCESLMESLFRCFNNFN</sequence>
<protein>
    <submittedName>
        <fullName evidence="3">CHCH domain-containing protein</fullName>
    </submittedName>
</protein>
<proteinExistence type="predicted"/>
<dbReference type="WBParaSite" id="SPAL_0001504400.1">
    <property type="protein sequence ID" value="SPAL_0001504400.1"/>
    <property type="gene ID" value="SPAL_0001504400"/>
</dbReference>
<accession>A0A0N5CAX8</accession>
<reference evidence="3" key="1">
    <citation type="submission" date="2017-02" db="UniProtKB">
        <authorList>
            <consortium name="WormBaseParasite"/>
        </authorList>
    </citation>
    <scope>IDENTIFICATION</scope>
</reference>
<feature type="region of interest" description="Disordered" evidence="1">
    <location>
        <begin position="1"/>
        <end position="37"/>
    </location>
</feature>
<evidence type="ECO:0000313" key="3">
    <source>
        <dbReference type="WBParaSite" id="SPAL_0001504400.1"/>
    </source>
</evidence>
<dbReference type="STRING" id="174720.A0A0N5CAX8"/>
<organism evidence="2 3">
    <name type="scientific">Strongyloides papillosus</name>
    <name type="common">Intestinal threadworm</name>
    <dbReference type="NCBI Taxonomy" id="174720"/>
    <lineage>
        <taxon>Eukaryota</taxon>
        <taxon>Metazoa</taxon>
        <taxon>Ecdysozoa</taxon>
        <taxon>Nematoda</taxon>
        <taxon>Chromadorea</taxon>
        <taxon>Rhabditida</taxon>
        <taxon>Tylenchina</taxon>
        <taxon>Panagrolaimomorpha</taxon>
        <taxon>Strongyloidoidea</taxon>
        <taxon>Strongyloididae</taxon>
        <taxon>Strongyloides</taxon>
    </lineage>
</organism>
<feature type="compositionally biased region" description="Basic and acidic residues" evidence="1">
    <location>
        <begin position="19"/>
        <end position="36"/>
    </location>
</feature>
<dbReference type="Proteomes" id="UP000046392">
    <property type="component" value="Unplaced"/>
</dbReference>
<keyword evidence="2" id="KW-1185">Reference proteome</keyword>
<evidence type="ECO:0000313" key="2">
    <source>
        <dbReference type="Proteomes" id="UP000046392"/>
    </source>
</evidence>
<dbReference type="AlphaFoldDB" id="A0A0N5CAX8"/>